<dbReference type="PANTHER" id="PTHR43547:SF3">
    <property type="entry name" value="SENSOR PROTEIN CITS"/>
    <property type="match status" value="1"/>
</dbReference>
<name>A0A9W5X6I8_9BACI</name>
<evidence type="ECO:0000256" key="1">
    <source>
        <dbReference type="ARBA" id="ARBA00000085"/>
    </source>
</evidence>
<dbReference type="Pfam" id="PF14689">
    <property type="entry name" value="SPOB_a"/>
    <property type="match status" value="1"/>
</dbReference>
<dbReference type="Gene3D" id="1.10.287.130">
    <property type="match status" value="1"/>
</dbReference>
<keyword evidence="6" id="KW-0808">Transferase</keyword>
<dbReference type="SUPFAM" id="SSF55874">
    <property type="entry name" value="ATPase domain of HSP90 chaperone/DNA topoisomerase II/histidine kinase"/>
    <property type="match status" value="1"/>
</dbReference>
<dbReference type="Pfam" id="PF17203">
    <property type="entry name" value="sCache_3_2"/>
    <property type="match status" value="1"/>
</dbReference>
<dbReference type="Pfam" id="PF02518">
    <property type="entry name" value="HATPase_c"/>
    <property type="match status" value="1"/>
</dbReference>
<reference evidence="16" key="2">
    <citation type="submission" date="2020-09" db="EMBL/GenBank/DDBJ databases">
        <authorList>
            <person name="Sun Q."/>
            <person name="Zhou Y."/>
        </authorList>
    </citation>
    <scope>NUCLEOTIDE SEQUENCE</scope>
    <source>
        <strain evidence="16">CGMCC 1.15454</strain>
    </source>
</reference>
<sequence length="532" mass="59853">MIKRLLNVSLKTKIIGMVITIILSLIILLLSVFAYFDVKQVYSNKNTISLQTAKTISYIPDVARLLKHGEAYELQSMTTQFSVQNDADFIVIQNLDGTILTHPDVDRIGEHQPFDDGYMARVFGGYYNVESNEFIGPSVVGKAPVMDERENMVGVVSVGYLKEKINSTIFQRLKDIFYFSITIALIGVFASYLLARNIRKDTMGLEPREIATLYRDRASILSSINEGIIATDDSGNITLINESAKKLLHVSDDYMNKSIEQVLPDVDPSELMNHKEFFLNKEMLINNKVIVINMVPILSDGNLVGTVATFKDKTEITEMLDTLSEVKTYTDDLRAQTHEFSNKMYVISGLLQLKKYDEVLNMVKEEFAETGHTNKLIFEQIKDFKVQAVLLGKMSKASEKKIDFEVDNNSLVHNLPEHIKTSHIITIIGNLIDNAFDEVMKQSDRNVTFFALDIGHDIILEVSDNGSGLHEEDFDKLFAPGYSTKSNHSDDRGFGLFNVKEALNSLHGSIEIDSDDKGTTITVYIPKNKKGD</sequence>
<reference evidence="16" key="1">
    <citation type="journal article" date="2014" name="Int. J. Syst. Evol. Microbiol.">
        <title>Complete genome sequence of Corynebacterium casei LMG S-19264T (=DSM 44701T), isolated from a smear-ripened cheese.</title>
        <authorList>
            <consortium name="US DOE Joint Genome Institute (JGI-PGF)"/>
            <person name="Walter F."/>
            <person name="Albersmeier A."/>
            <person name="Kalinowski J."/>
            <person name="Ruckert C."/>
        </authorList>
    </citation>
    <scope>NUCLEOTIDE SEQUENCE</scope>
    <source>
        <strain evidence="16">CGMCC 1.15454</strain>
    </source>
</reference>
<evidence type="ECO:0000256" key="2">
    <source>
        <dbReference type="ARBA" id="ARBA00004651"/>
    </source>
</evidence>
<evidence type="ECO:0000256" key="10">
    <source>
        <dbReference type="ARBA" id="ARBA00022840"/>
    </source>
</evidence>
<dbReference type="InterPro" id="IPR016120">
    <property type="entry name" value="Sig_transdc_His_kin_SpoOB"/>
</dbReference>
<dbReference type="InterPro" id="IPR036890">
    <property type="entry name" value="HATPase_C_sf"/>
</dbReference>
<comment type="catalytic activity">
    <reaction evidence="1">
        <text>ATP + protein L-histidine = ADP + protein N-phospho-L-histidine.</text>
        <dbReference type="EC" id="2.7.13.3"/>
    </reaction>
</comment>
<evidence type="ECO:0000256" key="14">
    <source>
        <dbReference type="SAM" id="Phobius"/>
    </source>
</evidence>
<dbReference type="InterPro" id="IPR005467">
    <property type="entry name" value="His_kinase_dom"/>
</dbReference>
<proteinExistence type="predicted"/>
<dbReference type="GO" id="GO:0005886">
    <property type="term" value="C:plasma membrane"/>
    <property type="evidence" value="ECO:0007669"/>
    <property type="project" value="UniProtKB-SubCell"/>
</dbReference>
<dbReference type="InterPro" id="IPR000014">
    <property type="entry name" value="PAS"/>
</dbReference>
<evidence type="ECO:0000256" key="8">
    <source>
        <dbReference type="ARBA" id="ARBA00022741"/>
    </source>
</evidence>
<dbReference type="SMART" id="SM00387">
    <property type="entry name" value="HATPase_c"/>
    <property type="match status" value="1"/>
</dbReference>
<keyword evidence="10" id="KW-0067">ATP-binding</keyword>
<dbReference type="InterPro" id="IPR035965">
    <property type="entry name" value="PAS-like_dom_sf"/>
</dbReference>
<evidence type="ECO:0000256" key="5">
    <source>
        <dbReference type="ARBA" id="ARBA00022553"/>
    </source>
</evidence>
<feature type="transmembrane region" description="Helical" evidence="14">
    <location>
        <begin position="176"/>
        <end position="195"/>
    </location>
</feature>
<keyword evidence="8" id="KW-0547">Nucleotide-binding</keyword>
<gene>
    <name evidence="16" type="primary">citS</name>
    <name evidence="16" type="ORF">GCM10011409_27870</name>
</gene>
<dbReference type="CDD" id="cd00130">
    <property type="entry name" value="PAS"/>
    <property type="match status" value="1"/>
</dbReference>
<evidence type="ECO:0000256" key="12">
    <source>
        <dbReference type="ARBA" id="ARBA00023012"/>
    </source>
</evidence>
<keyword evidence="17" id="KW-1185">Reference proteome</keyword>
<keyword evidence="4" id="KW-1003">Cell membrane</keyword>
<keyword evidence="7 14" id="KW-0812">Transmembrane</keyword>
<dbReference type="InterPro" id="IPR003594">
    <property type="entry name" value="HATPase_dom"/>
</dbReference>
<keyword evidence="12" id="KW-0902">Two-component regulatory system</keyword>
<dbReference type="Pfam" id="PF00989">
    <property type="entry name" value="PAS"/>
    <property type="match status" value="1"/>
</dbReference>
<dbReference type="GO" id="GO:0005524">
    <property type="term" value="F:ATP binding"/>
    <property type="evidence" value="ECO:0007669"/>
    <property type="project" value="UniProtKB-KW"/>
</dbReference>
<evidence type="ECO:0000256" key="11">
    <source>
        <dbReference type="ARBA" id="ARBA00022989"/>
    </source>
</evidence>
<dbReference type="InterPro" id="IPR033463">
    <property type="entry name" value="sCache_3"/>
</dbReference>
<dbReference type="RefSeq" id="WP_188725389.1">
    <property type="nucleotide sequence ID" value="NZ_BMJD01000023.1"/>
</dbReference>
<accession>A0A9W5X6I8</accession>
<dbReference type="Proteomes" id="UP000621492">
    <property type="component" value="Unassembled WGS sequence"/>
</dbReference>
<dbReference type="AlphaFoldDB" id="A0A9W5X6I8"/>
<evidence type="ECO:0000313" key="16">
    <source>
        <dbReference type="EMBL" id="GGB48715.1"/>
    </source>
</evidence>
<dbReference type="PANTHER" id="PTHR43547">
    <property type="entry name" value="TWO-COMPONENT HISTIDINE KINASE"/>
    <property type="match status" value="1"/>
</dbReference>
<dbReference type="InterPro" id="IPR013767">
    <property type="entry name" value="PAS_fold"/>
</dbReference>
<dbReference type="InterPro" id="IPR039506">
    <property type="entry name" value="SPOB_a"/>
</dbReference>
<keyword evidence="13 14" id="KW-0472">Membrane</keyword>
<evidence type="ECO:0000256" key="7">
    <source>
        <dbReference type="ARBA" id="ARBA00022692"/>
    </source>
</evidence>
<dbReference type="SUPFAM" id="SSF103190">
    <property type="entry name" value="Sensory domain-like"/>
    <property type="match status" value="1"/>
</dbReference>
<evidence type="ECO:0000256" key="6">
    <source>
        <dbReference type="ARBA" id="ARBA00022679"/>
    </source>
</evidence>
<comment type="caution">
    <text evidence="16">The sequence shown here is derived from an EMBL/GenBank/DDBJ whole genome shotgun (WGS) entry which is preliminary data.</text>
</comment>
<keyword evidence="11 14" id="KW-1133">Transmembrane helix</keyword>
<protein>
    <recommendedName>
        <fullName evidence="3">histidine kinase</fullName>
        <ecNumber evidence="3">2.7.13.3</ecNumber>
    </recommendedName>
</protein>
<dbReference type="FunFam" id="3.30.450.20:FF:000018">
    <property type="entry name" value="Sensor histidine kinase DcuS"/>
    <property type="match status" value="1"/>
</dbReference>
<evidence type="ECO:0000256" key="3">
    <source>
        <dbReference type="ARBA" id="ARBA00012438"/>
    </source>
</evidence>
<dbReference type="InterPro" id="IPR029151">
    <property type="entry name" value="Sensor-like_sf"/>
</dbReference>
<dbReference type="Gene3D" id="3.30.450.20">
    <property type="entry name" value="PAS domain"/>
    <property type="match status" value="2"/>
</dbReference>
<dbReference type="SMART" id="SM00091">
    <property type="entry name" value="PAS"/>
    <property type="match status" value="1"/>
</dbReference>
<feature type="transmembrane region" description="Helical" evidence="14">
    <location>
        <begin position="12"/>
        <end position="36"/>
    </location>
</feature>
<organism evidence="16 17">
    <name type="scientific">Lentibacillus populi</name>
    <dbReference type="NCBI Taxonomy" id="1827502"/>
    <lineage>
        <taxon>Bacteria</taxon>
        <taxon>Bacillati</taxon>
        <taxon>Bacillota</taxon>
        <taxon>Bacilli</taxon>
        <taxon>Bacillales</taxon>
        <taxon>Bacillaceae</taxon>
        <taxon>Lentibacillus</taxon>
    </lineage>
</organism>
<dbReference type="GO" id="GO:0000155">
    <property type="term" value="F:phosphorelay sensor kinase activity"/>
    <property type="evidence" value="ECO:0007669"/>
    <property type="project" value="InterPro"/>
</dbReference>
<dbReference type="PROSITE" id="PS50109">
    <property type="entry name" value="HIS_KIN"/>
    <property type="match status" value="1"/>
</dbReference>
<evidence type="ECO:0000256" key="9">
    <source>
        <dbReference type="ARBA" id="ARBA00022777"/>
    </source>
</evidence>
<comment type="subcellular location">
    <subcellularLocation>
        <location evidence="2">Cell membrane</location>
        <topology evidence="2">Multi-pass membrane protein</topology>
    </subcellularLocation>
</comment>
<dbReference type="EC" id="2.7.13.3" evidence="3"/>
<keyword evidence="9 16" id="KW-0418">Kinase</keyword>
<dbReference type="SUPFAM" id="SSF55785">
    <property type="entry name" value="PYP-like sensor domain (PAS domain)"/>
    <property type="match status" value="1"/>
</dbReference>
<dbReference type="EMBL" id="BMJD01000023">
    <property type="protein sequence ID" value="GGB48715.1"/>
    <property type="molecule type" value="Genomic_DNA"/>
</dbReference>
<dbReference type="PRINTS" id="PR00344">
    <property type="entry name" value="BCTRLSENSOR"/>
</dbReference>
<evidence type="ECO:0000256" key="4">
    <source>
        <dbReference type="ARBA" id="ARBA00022475"/>
    </source>
</evidence>
<keyword evidence="5" id="KW-0597">Phosphoprotein</keyword>
<evidence type="ECO:0000313" key="17">
    <source>
        <dbReference type="Proteomes" id="UP000621492"/>
    </source>
</evidence>
<evidence type="ECO:0000256" key="13">
    <source>
        <dbReference type="ARBA" id="ARBA00023136"/>
    </source>
</evidence>
<dbReference type="Gene3D" id="3.30.565.10">
    <property type="entry name" value="Histidine kinase-like ATPase, C-terminal domain"/>
    <property type="match status" value="1"/>
</dbReference>
<dbReference type="InterPro" id="IPR004358">
    <property type="entry name" value="Sig_transdc_His_kin-like_C"/>
</dbReference>
<dbReference type="GO" id="GO:0006355">
    <property type="term" value="P:regulation of DNA-templated transcription"/>
    <property type="evidence" value="ECO:0007669"/>
    <property type="project" value="InterPro"/>
</dbReference>
<evidence type="ECO:0000259" key="15">
    <source>
        <dbReference type="PROSITE" id="PS50109"/>
    </source>
</evidence>
<feature type="domain" description="Histidine kinase" evidence="15">
    <location>
        <begin position="335"/>
        <end position="529"/>
    </location>
</feature>
<dbReference type="SUPFAM" id="SSF55890">
    <property type="entry name" value="Sporulation response regulatory protein Spo0B"/>
    <property type="match status" value="1"/>
</dbReference>